<gene>
    <name evidence="10" type="ORF">PEVE_00039887</name>
</gene>
<evidence type="ECO:0000256" key="3">
    <source>
        <dbReference type="ARBA" id="ARBA00022729"/>
    </source>
</evidence>
<evidence type="ECO:0000313" key="10">
    <source>
        <dbReference type="EMBL" id="CAH3038842.1"/>
    </source>
</evidence>
<dbReference type="Proteomes" id="UP001159427">
    <property type="component" value="Unassembled WGS sequence"/>
</dbReference>
<evidence type="ECO:0000256" key="4">
    <source>
        <dbReference type="ARBA" id="ARBA00022989"/>
    </source>
</evidence>
<evidence type="ECO:0000256" key="5">
    <source>
        <dbReference type="ARBA" id="ARBA00023136"/>
    </source>
</evidence>
<feature type="region of interest" description="Disordered" evidence="6">
    <location>
        <begin position="71"/>
        <end position="102"/>
    </location>
</feature>
<comment type="caution">
    <text evidence="10">The sequence shown here is derived from an EMBL/GenBank/DDBJ whole genome shotgun (WGS) entry which is preliminary data.</text>
</comment>
<organism evidence="10 11">
    <name type="scientific">Porites evermanni</name>
    <dbReference type="NCBI Taxonomy" id="104178"/>
    <lineage>
        <taxon>Eukaryota</taxon>
        <taxon>Metazoa</taxon>
        <taxon>Cnidaria</taxon>
        <taxon>Anthozoa</taxon>
        <taxon>Hexacorallia</taxon>
        <taxon>Scleractinia</taxon>
        <taxon>Fungiina</taxon>
        <taxon>Poritidae</taxon>
        <taxon>Porites</taxon>
    </lineage>
</organism>
<dbReference type="PANTHER" id="PTHR24365:SF530">
    <property type="entry name" value="MSTPROX-RELATED"/>
    <property type="match status" value="1"/>
</dbReference>
<evidence type="ECO:0000256" key="8">
    <source>
        <dbReference type="SAM" id="SignalP"/>
    </source>
</evidence>
<sequence length="460" mass="52184">MITKRKIILVLVVCSFAVSSQPLLGERERCLHLCRLAHGQENGSKAQTADMQVSSGFLSCPECLDRNKNKDGLTLPGTSKHRKRKSLSDPQPAQVCPGPSVAPFGEWTPSEVNVSFGNYGNTDHWYINCSWSPMNDFDGNWTRILIRLGIGTILEGSDGLLQQGKDFTCFNQTFFKVNISSYHYHYRDPIRLKVIGLPFSQPISLMTFYSPLAVPSADPREKGETCLAFLSRGVTFMSARGSSKTVANTVTILIGILTGLVLVVGLLAYIFRSKRRKKAPVPSDYKYHVFIIYNNEDKLWMKKLLTFLEEKHNLKCCVHYRNWIIGRSFRDSMAESVNDSYKVIALFSSNSVKSNYFNYELDLAIDRQEKSGDHSLALIRIDGINFEELPSKLRNKTLIDYEDRSQRPIWKTKLLQFLNLPLDSDNNNVEDYQVTNNGVTRTRFSRLDSTTSNDSQTPLI</sequence>
<feature type="chain" id="PRO_5046531845" description="TIR domain-containing protein" evidence="8">
    <location>
        <begin position="21"/>
        <end position="460"/>
    </location>
</feature>
<dbReference type="Pfam" id="PF13676">
    <property type="entry name" value="TIR_2"/>
    <property type="match status" value="1"/>
</dbReference>
<keyword evidence="5 7" id="KW-0472">Membrane</keyword>
<accession>A0ABN8MYG7</accession>
<dbReference type="Gene3D" id="3.40.50.10140">
    <property type="entry name" value="Toll/interleukin-1 receptor homology (TIR) domain"/>
    <property type="match status" value="1"/>
</dbReference>
<feature type="transmembrane region" description="Helical" evidence="7">
    <location>
        <begin position="250"/>
        <end position="271"/>
    </location>
</feature>
<evidence type="ECO:0000256" key="6">
    <source>
        <dbReference type="SAM" id="MobiDB-lite"/>
    </source>
</evidence>
<dbReference type="EMBL" id="CALNXI010000712">
    <property type="protein sequence ID" value="CAH3038842.1"/>
    <property type="molecule type" value="Genomic_DNA"/>
</dbReference>
<dbReference type="SUPFAM" id="SSF52200">
    <property type="entry name" value="Toll/Interleukin receptor TIR domain"/>
    <property type="match status" value="1"/>
</dbReference>
<dbReference type="SMART" id="SM00255">
    <property type="entry name" value="TIR"/>
    <property type="match status" value="1"/>
</dbReference>
<dbReference type="PROSITE" id="PS50104">
    <property type="entry name" value="TIR"/>
    <property type="match status" value="1"/>
</dbReference>
<keyword evidence="2 7" id="KW-0812">Transmembrane</keyword>
<evidence type="ECO:0000256" key="7">
    <source>
        <dbReference type="SAM" id="Phobius"/>
    </source>
</evidence>
<protein>
    <recommendedName>
        <fullName evidence="9">TIR domain-containing protein</fullName>
    </recommendedName>
</protein>
<comment type="subcellular location">
    <subcellularLocation>
        <location evidence="1">Membrane</location>
    </subcellularLocation>
</comment>
<reference evidence="10 11" key="1">
    <citation type="submission" date="2022-05" db="EMBL/GenBank/DDBJ databases">
        <authorList>
            <consortium name="Genoscope - CEA"/>
            <person name="William W."/>
        </authorList>
    </citation>
    <scope>NUCLEOTIDE SEQUENCE [LARGE SCALE GENOMIC DNA]</scope>
</reference>
<name>A0ABN8MYG7_9CNID</name>
<dbReference type="InterPro" id="IPR000157">
    <property type="entry name" value="TIR_dom"/>
</dbReference>
<dbReference type="PANTHER" id="PTHR24365">
    <property type="entry name" value="TOLL-LIKE RECEPTOR"/>
    <property type="match status" value="1"/>
</dbReference>
<feature type="domain" description="TIR" evidence="9">
    <location>
        <begin position="285"/>
        <end position="418"/>
    </location>
</feature>
<keyword evidence="11" id="KW-1185">Reference proteome</keyword>
<keyword evidence="3 8" id="KW-0732">Signal</keyword>
<keyword evidence="4 7" id="KW-1133">Transmembrane helix</keyword>
<evidence type="ECO:0000256" key="2">
    <source>
        <dbReference type="ARBA" id="ARBA00022692"/>
    </source>
</evidence>
<evidence type="ECO:0000259" key="9">
    <source>
        <dbReference type="PROSITE" id="PS50104"/>
    </source>
</evidence>
<evidence type="ECO:0000256" key="1">
    <source>
        <dbReference type="ARBA" id="ARBA00004370"/>
    </source>
</evidence>
<evidence type="ECO:0000313" key="11">
    <source>
        <dbReference type="Proteomes" id="UP001159427"/>
    </source>
</evidence>
<proteinExistence type="predicted"/>
<dbReference type="InterPro" id="IPR035897">
    <property type="entry name" value="Toll_tir_struct_dom_sf"/>
</dbReference>
<feature type="signal peptide" evidence="8">
    <location>
        <begin position="1"/>
        <end position="20"/>
    </location>
</feature>